<dbReference type="Pfam" id="PF00076">
    <property type="entry name" value="RRM_1"/>
    <property type="match status" value="2"/>
</dbReference>
<keyword evidence="7" id="KW-0539">Nucleus</keyword>
<keyword evidence="3" id="KW-0488">Methylation</keyword>
<feature type="compositionally biased region" description="Low complexity" evidence="9">
    <location>
        <begin position="36"/>
        <end position="52"/>
    </location>
</feature>
<feature type="domain" description="RRM" evidence="11">
    <location>
        <begin position="147"/>
        <end position="223"/>
    </location>
</feature>
<dbReference type="Gene3D" id="3.30.70.330">
    <property type="match status" value="2"/>
</dbReference>
<comment type="caution">
    <text evidence="12">The sequence shown here is derived from an EMBL/GenBank/DDBJ whole genome shotgun (WGS) entry which is preliminary data.</text>
</comment>
<feature type="transmembrane region" description="Helical" evidence="10">
    <location>
        <begin position="351"/>
        <end position="372"/>
    </location>
</feature>
<feature type="non-terminal residue" evidence="12">
    <location>
        <position position="475"/>
    </location>
</feature>
<keyword evidence="10" id="KW-0812">Transmembrane</keyword>
<dbReference type="SMART" id="SM00360">
    <property type="entry name" value="RRM"/>
    <property type="match status" value="2"/>
</dbReference>
<evidence type="ECO:0000256" key="5">
    <source>
        <dbReference type="ARBA" id="ARBA00022737"/>
    </source>
</evidence>
<dbReference type="InterPro" id="IPR000504">
    <property type="entry name" value="RRM_dom"/>
</dbReference>
<sequence length="475" mass="52986">MEVPPRLSHVPPPLFPSAPATLASRSLSHWRPRPPRQLAPLLPSLAAGTARQGARRGPRHVTAQQPSRLAGGAAIKGGRRRRPDLFRRHFKSGSIQRSAAAAATRTARQHPPADNAAAMEDVNEYSNTEEFAEGSKINASKNQQDDGFELGYKQERLTEYLSRFGEVVDCTIKTDPVTGRSRGFGFVLFKDAASVDKVLELKEHKLDGKLIDPKRAKALKGKEPPKKVFVGGLSPDTSEEQIKEYFGAFGEIENIELPMDTKTNERRGFCFITYTDEEPVKKLLESRYHQIGSGKLPNPKRYIGSNSNNKREEEVLQLVEEVVLGVEAEVRAKTGTKDLITIMIKDMEITIVPMVVIKTIVAMAAMIILGITMGTMDMDRDMQTTVANRALTARRLEGEAITKTIISHTKGGHWRKQRELHCRPCVTLTTSISGGRTLRAERKAYTRKRCPVDYEEALDKPQLQQLTNFIPELQK</sequence>
<dbReference type="GO" id="GO:0034046">
    <property type="term" value="F:poly(G) binding"/>
    <property type="evidence" value="ECO:0007669"/>
    <property type="project" value="TreeGrafter"/>
</dbReference>
<gene>
    <name evidence="12" type="ORF">QTO34_008249</name>
</gene>
<dbReference type="GO" id="GO:0008143">
    <property type="term" value="F:poly(A) binding"/>
    <property type="evidence" value="ECO:0007669"/>
    <property type="project" value="TreeGrafter"/>
</dbReference>
<name>A0AA40IB81_CNENI</name>
<organism evidence="12 13">
    <name type="scientific">Cnephaeus nilssonii</name>
    <name type="common">Northern bat</name>
    <name type="synonym">Eptesicus nilssonii</name>
    <dbReference type="NCBI Taxonomy" id="3371016"/>
    <lineage>
        <taxon>Eukaryota</taxon>
        <taxon>Metazoa</taxon>
        <taxon>Chordata</taxon>
        <taxon>Craniata</taxon>
        <taxon>Vertebrata</taxon>
        <taxon>Euteleostomi</taxon>
        <taxon>Mammalia</taxon>
        <taxon>Eutheria</taxon>
        <taxon>Laurasiatheria</taxon>
        <taxon>Chiroptera</taxon>
        <taxon>Yangochiroptera</taxon>
        <taxon>Vespertilionidae</taxon>
        <taxon>Cnephaeus</taxon>
    </lineage>
</organism>
<keyword evidence="5" id="KW-0677">Repeat</keyword>
<dbReference type="GO" id="GO:0010468">
    <property type="term" value="P:regulation of gene expression"/>
    <property type="evidence" value="ECO:0007669"/>
    <property type="project" value="TreeGrafter"/>
</dbReference>
<keyword evidence="4" id="KW-0963">Cytoplasm</keyword>
<dbReference type="PANTHER" id="PTHR48033:SF2">
    <property type="entry name" value="HETEROGENEOUS NUCLEAR RIBONUCLEOPROTEIN D-LIKE"/>
    <property type="match status" value="1"/>
</dbReference>
<evidence type="ECO:0000256" key="4">
    <source>
        <dbReference type="ARBA" id="ARBA00022490"/>
    </source>
</evidence>
<evidence type="ECO:0000256" key="1">
    <source>
        <dbReference type="ARBA" id="ARBA00004123"/>
    </source>
</evidence>
<dbReference type="GO" id="GO:0005654">
    <property type="term" value="C:nucleoplasm"/>
    <property type="evidence" value="ECO:0007669"/>
    <property type="project" value="TreeGrafter"/>
</dbReference>
<dbReference type="EMBL" id="JAULJE010000002">
    <property type="protein sequence ID" value="KAK1345785.1"/>
    <property type="molecule type" value="Genomic_DNA"/>
</dbReference>
<dbReference type="CDD" id="cd12585">
    <property type="entry name" value="RRM2_hnRPDL"/>
    <property type="match status" value="1"/>
</dbReference>
<dbReference type="GO" id="GO:0000785">
    <property type="term" value="C:chromatin"/>
    <property type="evidence" value="ECO:0007669"/>
    <property type="project" value="TreeGrafter"/>
</dbReference>
<keyword evidence="13" id="KW-1185">Reference proteome</keyword>
<evidence type="ECO:0000256" key="7">
    <source>
        <dbReference type="ARBA" id="ARBA00023242"/>
    </source>
</evidence>
<evidence type="ECO:0000256" key="6">
    <source>
        <dbReference type="ARBA" id="ARBA00022884"/>
    </source>
</evidence>
<dbReference type="PROSITE" id="PS50102">
    <property type="entry name" value="RRM"/>
    <property type="match status" value="2"/>
</dbReference>
<keyword evidence="10" id="KW-1133">Transmembrane helix</keyword>
<dbReference type="AlphaFoldDB" id="A0AA40IB81"/>
<proteinExistence type="predicted"/>
<keyword evidence="10" id="KW-0472">Membrane</keyword>
<dbReference type="InterPro" id="IPR035979">
    <property type="entry name" value="RBD_domain_sf"/>
</dbReference>
<dbReference type="GO" id="GO:0005737">
    <property type="term" value="C:cytoplasm"/>
    <property type="evidence" value="ECO:0007669"/>
    <property type="project" value="UniProtKB-SubCell"/>
</dbReference>
<accession>A0AA40IB81</accession>
<evidence type="ECO:0000259" key="11">
    <source>
        <dbReference type="PROSITE" id="PS50102"/>
    </source>
</evidence>
<feature type="domain" description="RRM" evidence="11">
    <location>
        <begin position="226"/>
        <end position="310"/>
    </location>
</feature>
<protein>
    <recommendedName>
        <fullName evidence="11">RRM domain-containing protein</fullName>
    </recommendedName>
</protein>
<evidence type="ECO:0000313" key="13">
    <source>
        <dbReference type="Proteomes" id="UP001177744"/>
    </source>
</evidence>
<evidence type="ECO:0000256" key="3">
    <source>
        <dbReference type="ARBA" id="ARBA00022481"/>
    </source>
</evidence>
<dbReference type="FunFam" id="3.30.70.330:FF:000030">
    <property type="entry name" value="Heterogeneous nuclear ribonucleoprotein d0 isoform"/>
    <property type="match status" value="1"/>
</dbReference>
<evidence type="ECO:0000256" key="2">
    <source>
        <dbReference type="ARBA" id="ARBA00004496"/>
    </source>
</evidence>
<dbReference type="InterPro" id="IPR012677">
    <property type="entry name" value="Nucleotide-bd_a/b_plait_sf"/>
</dbReference>
<evidence type="ECO:0000256" key="10">
    <source>
        <dbReference type="SAM" id="Phobius"/>
    </source>
</evidence>
<comment type="subcellular location">
    <subcellularLocation>
        <location evidence="2">Cytoplasm</location>
    </subcellularLocation>
    <subcellularLocation>
        <location evidence="1">Nucleus</location>
    </subcellularLocation>
</comment>
<reference evidence="12" key="1">
    <citation type="submission" date="2023-06" db="EMBL/GenBank/DDBJ databases">
        <title>Reference genome for the Northern bat (Eptesicus nilssonii), a most northern bat species.</title>
        <authorList>
            <person name="Laine V.N."/>
            <person name="Pulliainen A.T."/>
            <person name="Lilley T.M."/>
        </authorList>
    </citation>
    <scope>NUCLEOTIDE SEQUENCE</scope>
    <source>
        <strain evidence="12">BLF_Eptnil</strain>
        <tissue evidence="12">Kidney</tissue>
    </source>
</reference>
<dbReference type="Proteomes" id="UP001177744">
    <property type="component" value="Unassembled WGS sequence"/>
</dbReference>
<keyword evidence="6 8" id="KW-0694">RNA-binding</keyword>
<feature type="region of interest" description="Disordered" evidence="9">
    <location>
        <begin position="25"/>
        <end position="117"/>
    </location>
</feature>
<evidence type="ECO:0000256" key="9">
    <source>
        <dbReference type="SAM" id="MobiDB-lite"/>
    </source>
</evidence>
<dbReference type="PANTHER" id="PTHR48033">
    <property type="entry name" value="RNA-BINDING (RRM/RBD/RNP MOTIFS) FAMILY PROTEIN"/>
    <property type="match status" value="1"/>
</dbReference>
<evidence type="ECO:0000256" key="8">
    <source>
        <dbReference type="PROSITE-ProRule" id="PRU00176"/>
    </source>
</evidence>
<evidence type="ECO:0000313" key="12">
    <source>
        <dbReference type="EMBL" id="KAK1345785.1"/>
    </source>
</evidence>
<dbReference type="SUPFAM" id="SSF54928">
    <property type="entry name" value="RNA-binding domain, RBD"/>
    <property type="match status" value="2"/>
</dbReference>